<dbReference type="PROSITE" id="PS51257">
    <property type="entry name" value="PROKAR_LIPOPROTEIN"/>
    <property type="match status" value="1"/>
</dbReference>
<keyword evidence="5" id="KW-0560">Oxidoreductase</keyword>
<keyword evidence="4" id="KW-0813">Transport</keyword>
<protein>
    <submittedName>
        <fullName evidence="10">Disulfide bond formation protein</fullName>
    </submittedName>
</protein>
<dbReference type="SUPFAM" id="SSF52833">
    <property type="entry name" value="Thioredoxin-like"/>
    <property type="match status" value="1"/>
</dbReference>
<dbReference type="RefSeq" id="WP_007257726.1">
    <property type="nucleotide sequence ID" value="NZ_AOHZ01000011.1"/>
</dbReference>
<keyword evidence="11" id="KW-1185">Reference proteome</keyword>
<dbReference type="PANTHER" id="PTHR13887:SF14">
    <property type="entry name" value="DISULFIDE BOND FORMATION PROTEIN D"/>
    <property type="match status" value="1"/>
</dbReference>
<dbReference type="InterPro" id="IPR006311">
    <property type="entry name" value="TAT_signal"/>
</dbReference>
<dbReference type="Gene3D" id="3.40.30.10">
    <property type="entry name" value="Glutaredoxin"/>
    <property type="match status" value="1"/>
</dbReference>
<evidence type="ECO:0000259" key="9">
    <source>
        <dbReference type="Pfam" id="PF13462"/>
    </source>
</evidence>
<dbReference type="PATRIC" id="fig|1227499.3.peg.423"/>
<evidence type="ECO:0000256" key="6">
    <source>
        <dbReference type="ARBA" id="ARBA00023157"/>
    </source>
</evidence>
<comment type="similarity">
    <text evidence="1">Belongs to the thioredoxin family. DsbA subfamily.</text>
</comment>
<dbReference type="AlphaFoldDB" id="L9XLS9"/>
<dbReference type="eggNOG" id="arCOG02868">
    <property type="taxonomic scope" value="Archaea"/>
</dbReference>
<feature type="region of interest" description="Disordered" evidence="8">
    <location>
        <begin position="146"/>
        <end position="170"/>
    </location>
</feature>
<evidence type="ECO:0000256" key="1">
    <source>
        <dbReference type="ARBA" id="ARBA00005791"/>
    </source>
</evidence>
<dbReference type="InterPro" id="IPR012336">
    <property type="entry name" value="Thioredoxin-like_fold"/>
</dbReference>
<keyword evidence="6" id="KW-1015">Disulfide bond</keyword>
<accession>L9XLS9</accession>
<evidence type="ECO:0000313" key="11">
    <source>
        <dbReference type="Proteomes" id="UP000011602"/>
    </source>
</evidence>
<reference evidence="10 11" key="1">
    <citation type="journal article" date="2014" name="PLoS Genet.">
        <title>Phylogenetically driven sequencing of extremely halophilic archaea reveals strategies for static and dynamic osmo-response.</title>
        <authorList>
            <person name="Becker E.A."/>
            <person name="Seitzer P.M."/>
            <person name="Tritt A."/>
            <person name="Larsen D."/>
            <person name="Krusor M."/>
            <person name="Yao A.I."/>
            <person name="Wu D."/>
            <person name="Madern D."/>
            <person name="Eisen J.A."/>
            <person name="Darling A.E."/>
            <person name="Facciotti M.T."/>
        </authorList>
    </citation>
    <scope>NUCLEOTIDE SEQUENCE [LARGE SCALE GENOMIC DNA]</scope>
    <source>
        <strain evidence="10 11">JCM 12255</strain>
    </source>
</reference>
<keyword evidence="4" id="KW-0249">Electron transport</keyword>
<dbReference type="Proteomes" id="UP000011602">
    <property type="component" value="Unassembled WGS sequence"/>
</dbReference>
<dbReference type="OrthoDB" id="15256at2157"/>
<dbReference type="Pfam" id="PF13462">
    <property type="entry name" value="Thioredoxin_4"/>
    <property type="match status" value="1"/>
</dbReference>
<sequence length="200" mass="21870">MRYTRRAVLGTAAVAGLGTVAGCLGSGDPPEAPVAGDPDADVTVTVYEDFSCPYCRDFKLDIVPQLEEAYLEPETIRYEHRNFPVPVDNWSLPVANAARDVFEESGSDDFWTFTTEIYEHLDAYSYDVIEQVADDVGADGSAVREAAEDEAHESTIEDDRSYAESEGVEGTPTVFVDGEQVTLQELSFEQVAAPIEDALE</sequence>
<evidence type="ECO:0000256" key="4">
    <source>
        <dbReference type="ARBA" id="ARBA00022982"/>
    </source>
</evidence>
<evidence type="ECO:0000256" key="8">
    <source>
        <dbReference type="SAM" id="MobiDB-lite"/>
    </source>
</evidence>
<name>L9XLS9_9EURY</name>
<gene>
    <name evidence="10" type="ORF">C493_02076</name>
</gene>
<dbReference type="EMBL" id="AOHZ01000011">
    <property type="protein sequence ID" value="ELY61613.1"/>
    <property type="molecule type" value="Genomic_DNA"/>
</dbReference>
<evidence type="ECO:0000256" key="3">
    <source>
        <dbReference type="ARBA" id="ARBA00022729"/>
    </source>
</evidence>
<dbReference type="PROSITE" id="PS51318">
    <property type="entry name" value="TAT"/>
    <property type="match status" value="1"/>
</dbReference>
<feature type="compositionally biased region" description="Basic and acidic residues" evidence="8">
    <location>
        <begin position="152"/>
        <end position="163"/>
    </location>
</feature>
<evidence type="ECO:0000313" key="10">
    <source>
        <dbReference type="EMBL" id="ELY61613.1"/>
    </source>
</evidence>
<dbReference type="PANTHER" id="PTHR13887">
    <property type="entry name" value="GLUTATHIONE S-TRANSFERASE KAPPA"/>
    <property type="match status" value="1"/>
</dbReference>
<organism evidence="10 11">
    <name type="scientific">Natronolimnohabitans innermongolicus JCM 12255</name>
    <dbReference type="NCBI Taxonomy" id="1227499"/>
    <lineage>
        <taxon>Archaea</taxon>
        <taxon>Methanobacteriati</taxon>
        <taxon>Methanobacteriota</taxon>
        <taxon>Stenosarchaea group</taxon>
        <taxon>Halobacteria</taxon>
        <taxon>Halobacteriales</taxon>
        <taxon>Natrialbaceae</taxon>
        <taxon>Natronolimnohabitans</taxon>
    </lineage>
</organism>
<feature type="domain" description="Thioredoxin-like fold" evidence="9">
    <location>
        <begin position="31"/>
        <end position="196"/>
    </location>
</feature>
<evidence type="ECO:0000256" key="7">
    <source>
        <dbReference type="ARBA" id="ARBA00023284"/>
    </source>
</evidence>
<proteinExistence type="inferred from homology"/>
<dbReference type="STRING" id="1227499.C493_02076"/>
<evidence type="ECO:0000256" key="2">
    <source>
        <dbReference type="ARBA" id="ARBA00007787"/>
    </source>
</evidence>
<keyword evidence="3" id="KW-0732">Signal</keyword>
<evidence type="ECO:0000256" key="5">
    <source>
        <dbReference type="ARBA" id="ARBA00023002"/>
    </source>
</evidence>
<keyword evidence="7" id="KW-0676">Redox-active center</keyword>
<dbReference type="InterPro" id="IPR036249">
    <property type="entry name" value="Thioredoxin-like_sf"/>
</dbReference>
<dbReference type="GO" id="GO:0016491">
    <property type="term" value="F:oxidoreductase activity"/>
    <property type="evidence" value="ECO:0007669"/>
    <property type="project" value="UniProtKB-KW"/>
</dbReference>
<comment type="similarity">
    <text evidence="2">Belongs to the glutaredoxin family.</text>
</comment>
<comment type="caution">
    <text evidence="10">The sequence shown here is derived from an EMBL/GenBank/DDBJ whole genome shotgun (WGS) entry which is preliminary data.</text>
</comment>